<dbReference type="InterPro" id="IPR052163">
    <property type="entry name" value="DGC-Regulatory_Protein"/>
</dbReference>
<sequence length="350" mass="39159">MEHVFSQTDFIVLEVLALLASFLSFGVACALRQNNGETRHRKILKALLPIPFGTTLWTIHFTAMLRTVGSENMSVSIVHCLASFAIVMAGVFLSLKVIDRRFPYSNYIAGFVFGLGIVLSHIINKNSIHSLHGCPTRNVHNATDILGVVLLGLSFVLLWSSILGYFLDYYGTKKVLSHLKSMATTDRLTGLANRNCLDEQFPDILKNAKHRNRTIGCLIVDLNNFKDINDQYGHLCGDEVLRTMGKNLGNHFRHRDIFIARLGGDEFVALCPYDNMEGLQTCAQELRDLLCQPSEIESMPLTVGCSIGISLFPSDGDTQNILMKKADQAMYEIKKKRISGISFYRDLPRP</sequence>
<accession>A0A7W4I4S2</accession>
<feature type="transmembrane region" description="Helical" evidence="1">
    <location>
        <begin position="12"/>
        <end position="31"/>
    </location>
</feature>
<keyword evidence="1" id="KW-1133">Transmembrane helix</keyword>
<dbReference type="InterPro" id="IPR029787">
    <property type="entry name" value="Nucleotide_cyclase"/>
</dbReference>
<evidence type="ECO:0000313" key="3">
    <source>
        <dbReference type="Proteomes" id="UP000550787"/>
    </source>
</evidence>
<dbReference type="NCBIfam" id="TIGR00254">
    <property type="entry name" value="GGDEF"/>
    <property type="match status" value="1"/>
</dbReference>
<dbReference type="PANTHER" id="PTHR46663">
    <property type="entry name" value="DIGUANYLATE CYCLASE DGCT-RELATED"/>
    <property type="match status" value="1"/>
</dbReference>
<dbReference type="PANTHER" id="PTHR46663:SF2">
    <property type="entry name" value="GGDEF DOMAIN-CONTAINING PROTEIN"/>
    <property type="match status" value="1"/>
</dbReference>
<dbReference type="Gene3D" id="3.30.70.270">
    <property type="match status" value="1"/>
</dbReference>
<feature type="transmembrane region" description="Helical" evidence="1">
    <location>
        <begin position="75"/>
        <end position="95"/>
    </location>
</feature>
<protein>
    <submittedName>
        <fullName evidence="2">Diguanylate cyclase</fullName>
    </submittedName>
</protein>
<keyword evidence="1" id="KW-0812">Transmembrane</keyword>
<feature type="transmembrane region" description="Helical" evidence="1">
    <location>
        <begin position="43"/>
        <end position="63"/>
    </location>
</feature>
<dbReference type="RefSeq" id="WP_012223655.1">
    <property type="nucleotide sequence ID" value="NZ_JABEQG010000010.1"/>
</dbReference>
<dbReference type="PROSITE" id="PS50887">
    <property type="entry name" value="GGDEF"/>
    <property type="match status" value="1"/>
</dbReference>
<dbReference type="CDD" id="cd01949">
    <property type="entry name" value="GGDEF"/>
    <property type="match status" value="1"/>
</dbReference>
<feature type="transmembrane region" description="Helical" evidence="1">
    <location>
        <begin position="145"/>
        <end position="167"/>
    </location>
</feature>
<dbReference type="SMART" id="SM00267">
    <property type="entry name" value="GGDEF"/>
    <property type="match status" value="1"/>
</dbReference>
<dbReference type="InterPro" id="IPR000160">
    <property type="entry name" value="GGDEF_dom"/>
</dbReference>
<proteinExistence type="predicted"/>
<gene>
    <name evidence="2" type="ORF">HLH33_07405</name>
</gene>
<dbReference type="AlphaFoldDB" id="A0A7W4I4S2"/>
<dbReference type="EMBL" id="JABEQG010000010">
    <property type="protein sequence ID" value="MBB2156136.1"/>
    <property type="molecule type" value="Genomic_DNA"/>
</dbReference>
<name>A0A7W4I4S2_GLUDI</name>
<evidence type="ECO:0000256" key="1">
    <source>
        <dbReference type="SAM" id="Phobius"/>
    </source>
</evidence>
<reference evidence="2 3" key="1">
    <citation type="submission" date="2020-04" db="EMBL/GenBank/DDBJ databases">
        <title>Description of novel Gluconacetobacter.</title>
        <authorList>
            <person name="Sombolestani A."/>
        </authorList>
    </citation>
    <scope>NUCLEOTIDE SEQUENCE [LARGE SCALE GENOMIC DNA]</scope>
    <source>
        <strain evidence="2 3">LMG 7603</strain>
    </source>
</reference>
<evidence type="ECO:0000313" key="2">
    <source>
        <dbReference type="EMBL" id="MBB2156136.1"/>
    </source>
</evidence>
<dbReference type="OMA" id="MVMITTI"/>
<dbReference type="SUPFAM" id="SSF55073">
    <property type="entry name" value="Nucleotide cyclase"/>
    <property type="match status" value="1"/>
</dbReference>
<keyword evidence="1" id="KW-0472">Membrane</keyword>
<comment type="caution">
    <text evidence="2">The sequence shown here is derived from an EMBL/GenBank/DDBJ whole genome shotgun (WGS) entry which is preliminary data.</text>
</comment>
<dbReference type="InterPro" id="IPR043128">
    <property type="entry name" value="Rev_trsase/Diguanyl_cyclase"/>
</dbReference>
<dbReference type="Pfam" id="PF00990">
    <property type="entry name" value="GGDEF"/>
    <property type="match status" value="1"/>
</dbReference>
<dbReference type="Proteomes" id="UP000550787">
    <property type="component" value="Unassembled WGS sequence"/>
</dbReference>
<organism evidence="2 3">
    <name type="scientific">Gluconacetobacter diazotrophicus</name>
    <name type="common">Acetobacter diazotrophicus</name>
    <dbReference type="NCBI Taxonomy" id="33996"/>
    <lineage>
        <taxon>Bacteria</taxon>
        <taxon>Pseudomonadati</taxon>
        <taxon>Pseudomonadota</taxon>
        <taxon>Alphaproteobacteria</taxon>
        <taxon>Acetobacterales</taxon>
        <taxon>Acetobacteraceae</taxon>
        <taxon>Gluconacetobacter</taxon>
    </lineage>
</organism>
<feature type="transmembrane region" description="Helical" evidence="1">
    <location>
        <begin position="107"/>
        <end position="123"/>
    </location>
</feature>